<protein>
    <recommendedName>
        <fullName evidence="3">Guanylate cyclase domain-containing protein</fullName>
    </recommendedName>
</protein>
<reference evidence="1 2" key="1">
    <citation type="submission" date="2023-07" db="EMBL/GenBank/DDBJ databases">
        <title>Sequencing the genomes of 1000 actinobacteria strains.</title>
        <authorList>
            <person name="Klenk H.-P."/>
        </authorList>
    </citation>
    <scope>NUCLEOTIDE SEQUENCE [LARGE SCALE GENOMIC DNA]</scope>
    <source>
        <strain evidence="1 2">DSM 46740</strain>
    </source>
</reference>
<sequence length="263" mass="29308">MNEEPFKRSNCSIPMPDYRGIVAVDAEGFTKRSSVEHEIIAQVIPKILELSFNRAGLAGLWRDREFPATRGDGYVFGFNPSMMPHVISPWLKELQAVLSERALTPTPIRLRVSLHIGPLPVEGLEHDGNGTPRNDAHRLLNADQNKTILAAASPHVTRMVAILSNICYEDAVLSGRTLHPDHFIEVSATVRGKGFEQRAWIHIPAPSGNLLDRRLMEEPPPDVMPRPPATDRPRRQVQEINWVTGGNLNNGVIHGDQAITQFH</sequence>
<dbReference type="Proteomes" id="UP001225356">
    <property type="component" value="Unassembled WGS sequence"/>
</dbReference>
<accession>A0ABT9QBB0</accession>
<evidence type="ECO:0000313" key="2">
    <source>
        <dbReference type="Proteomes" id="UP001225356"/>
    </source>
</evidence>
<name>A0ABT9QBB0_9ACTN</name>
<keyword evidence="2" id="KW-1185">Reference proteome</keyword>
<gene>
    <name evidence="1" type="ORF">J2853_003263</name>
</gene>
<dbReference type="EMBL" id="JAUSQU010000001">
    <property type="protein sequence ID" value="MDP9844052.1"/>
    <property type="molecule type" value="Genomic_DNA"/>
</dbReference>
<comment type="caution">
    <text evidence="1">The sequence shown here is derived from an EMBL/GenBank/DDBJ whole genome shotgun (WGS) entry which is preliminary data.</text>
</comment>
<evidence type="ECO:0000313" key="1">
    <source>
        <dbReference type="EMBL" id="MDP9844052.1"/>
    </source>
</evidence>
<dbReference type="RefSeq" id="WP_307558620.1">
    <property type="nucleotide sequence ID" value="NZ_JAUSQU010000001.1"/>
</dbReference>
<proteinExistence type="predicted"/>
<evidence type="ECO:0008006" key="3">
    <source>
        <dbReference type="Google" id="ProtNLM"/>
    </source>
</evidence>
<organism evidence="1 2">
    <name type="scientific">Streptosporangium lutulentum</name>
    <dbReference type="NCBI Taxonomy" id="1461250"/>
    <lineage>
        <taxon>Bacteria</taxon>
        <taxon>Bacillati</taxon>
        <taxon>Actinomycetota</taxon>
        <taxon>Actinomycetes</taxon>
        <taxon>Streptosporangiales</taxon>
        <taxon>Streptosporangiaceae</taxon>
        <taxon>Streptosporangium</taxon>
    </lineage>
</organism>